<evidence type="ECO:0000313" key="1">
    <source>
        <dbReference type="EMBL" id="KAE9385873.1"/>
    </source>
</evidence>
<dbReference type="AlphaFoldDB" id="A0A6A4GKJ0"/>
<evidence type="ECO:0000313" key="2">
    <source>
        <dbReference type="Proteomes" id="UP000799118"/>
    </source>
</evidence>
<gene>
    <name evidence="1" type="ORF">BT96DRAFT_840165</name>
</gene>
<name>A0A6A4GKJ0_9AGAR</name>
<dbReference type="OrthoDB" id="3359487at2759"/>
<protein>
    <recommendedName>
        <fullName evidence="3">hAT-like transposase RNase-H fold domain-containing protein</fullName>
    </recommendedName>
</protein>
<dbReference type="SUPFAM" id="SSF53098">
    <property type="entry name" value="Ribonuclease H-like"/>
    <property type="match status" value="1"/>
</dbReference>
<accession>A0A6A4GKJ0</accession>
<organism evidence="1 2">
    <name type="scientific">Gymnopus androsaceus JB14</name>
    <dbReference type="NCBI Taxonomy" id="1447944"/>
    <lineage>
        <taxon>Eukaryota</taxon>
        <taxon>Fungi</taxon>
        <taxon>Dikarya</taxon>
        <taxon>Basidiomycota</taxon>
        <taxon>Agaricomycotina</taxon>
        <taxon>Agaricomycetes</taxon>
        <taxon>Agaricomycetidae</taxon>
        <taxon>Agaricales</taxon>
        <taxon>Marasmiineae</taxon>
        <taxon>Omphalotaceae</taxon>
        <taxon>Gymnopus</taxon>
    </lineage>
</organism>
<dbReference type="EMBL" id="ML769937">
    <property type="protein sequence ID" value="KAE9385873.1"/>
    <property type="molecule type" value="Genomic_DNA"/>
</dbReference>
<dbReference type="Proteomes" id="UP000799118">
    <property type="component" value="Unassembled WGS sequence"/>
</dbReference>
<sequence>MLVVARKYSKVVDSITADKALKLRKYKLSEDQWAIVDDLIHVLEIFKNTTLLFLKDNISTIAQVILMIDVIDNFFSNMPTCTVHAAIKSALCLAQSMLDQYYSRTDESNVYCTGMTLHPKLKLAYFRNCGWEKAWINNAEWILHKEFTYYNDLTTNVNNSGKVTVSLWL</sequence>
<reference evidence="1" key="1">
    <citation type="journal article" date="2019" name="Environ. Microbiol.">
        <title>Fungal ecological strategies reflected in gene transcription - a case study of two litter decomposers.</title>
        <authorList>
            <person name="Barbi F."/>
            <person name="Kohler A."/>
            <person name="Barry K."/>
            <person name="Baskaran P."/>
            <person name="Daum C."/>
            <person name="Fauchery L."/>
            <person name="Ihrmark K."/>
            <person name="Kuo A."/>
            <person name="LaButti K."/>
            <person name="Lipzen A."/>
            <person name="Morin E."/>
            <person name="Grigoriev I.V."/>
            <person name="Henrissat B."/>
            <person name="Lindahl B."/>
            <person name="Martin F."/>
        </authorList>
    </citation>
    <scope>NUCLEOTIDE SEQUENCE</scope>
    <source>
        <strain evidence="1">JB14</strain>
    </source>
</reference>
<dbReference type="InterPro" id="IPR012337">
    <property type="entry name" value="RNaseH-like_sf"/>
</dbReference>
<proteinExistence type="predicted"/>
<keyword evidence="2" id="KW-1185">Reference proteome</keyword>
<evidence type="ECO:0008006" key="3">
    <source>
        <dbReference type="Google" id="ProtNLM"/>
    </source>
</evidence>